<evidence type="ECO:0000313" key="4">
    <source>
        <dbReference type="EMBL" id="QTN37200.1"/>
    </source>
</evidence>
<dbReference type="GO" id="GO:0006402">
    <property type="term" value="P:mRNA catabolic process"/>
    <property type="evidence" value="ECO:0007669"/>
    <property type="project" value="InterPro"/>
</dbReference>
<organism evidence="4 5">
    <name type="scientific">Cognatishimia activa</name>
    <dbReference type="NCBI Taxonomy" id="1715691"/>
    <lineage>
        <taxon>Bacteria</taxon>
        <taxon>Pseudomonadati</taxon>
        <taxon>Pseudomonadota</taxon>
        <taxon>Alphaproteobacteria</taxon>
        <taxon>Rhodobacterales</taxon>
        <taxon>Paracoccaceae</taxon>
        <taxon>Cognatishimia</taxon>
    </lineage>
</organism>
<keyword evidence="3" id="KW-0694">RNA-binding</keyword>
<name>A0A975ES32_9RHOB</name>
<dbReference type="RefSeq" id="WP_209357902.1">
    <property type="nucleotide sequence ID" value="NZ_CP060010.1"/>
</dbReference>
<evidence type="ECO:0000256" key="3">
    <source>
        <dbReference type="ARBA" id="ARBA00022884"/>
    </source>
</evidence>
<keyword evidence="4" id="KW-0969">Cilium</keyword>
<proteinExistence type="predicted"/>
<sequence length="143" mass="16004">MALRLTLKPNEKIVINGCVIRNADRRQMLTIENHADIVRGVDLLDEGEAGSPVKNVYFFIQTALLTPAVRDELIPVIHKDLAKLVPVFHEEIGGHIFEAANHVSCRDFYKAMRALRPLIQYEARLLDMLQGKSDDAQVSAAAE</sequence>
<dbReference type="Pfam" id="PF07378">
    <property type="entry name" value="FlbT"/>
    <property type="match status" value="1"/>
</dbReference>
<dbReference type="Proteomes" id="UP000665026">
    <property type="component" value="Chromosome"/>
</dbReference>
<gene>
    <name evidence="4" type="ORF">HZ995_06780</name>
</gene>
<keyword evidence="4" id="KW-0966">Cell projection</keyword>
<dbReference type="GO" id="GO:0044781">
    <property type="term" value="P:bacterial-type flagellum organization"/>
    <property type="evidence" value="ECO:0007669"/>
    <property type="project" value="UniProtKB-KW"/>
</dbReference>
<keyword evidence="2" id="KW-1005">Bacterial flagellum biogenesis</keyword>
<reference evidence="4" key="1">
    <citation type="submission" date="2020-07" db="EMBL/GenBank/DDBJ databases">
        <title>Genome sequences of bacteria associated with the marine, planktonic diatom Thalassiosira profunda strain ECT2AJA-044.</title>
        <authorList>
            <person name="Gargas C.B."/>
            <person name="Roberts W.R."/>
            <person name="Alverson A.J."/>
        </authorList>
    </citation>
    <scope>NUCLEOTIDE SEQUENCE</scope>
    <source>
        <strain evidence="4">ECT2AJA-044</strain>
    </source>
</reference>
<dbReference type="AlphaFoldDB" id="A0A975ES32"/>
<dbReference type="GO" id="GO:1902209">
    <property type="term" value="P:negative regulation of bacterial-type flagellum assembly"/>
    <property type="evidence" value="ECO:0007669"/>
    <property type="project" value="InterPro"/>
</dbReference>
<dbReference type="GO" id="GO:0048027">
    <property type="term" value="F:mRNA 5'-UTR binding"/>
    <property type="evidence" value="ECO:0007669"/>
    <property type="project" value="InterPro"/>
</dbReference>
<evidence type="ECO:0000256" key="1">
    <source>
        <dbReference type="ARBA" id="ARBA00022491"/>
    </source>
</evidence>
<accession>A0A975ES32</accession>
<dbReference type="EMBL" id="CP060010">
    <property type="protein sequence ID" value="QTN37200.1"/>
    <property type="molecule type" value="Genomic_DNA"/>
</dbReference>
<protein>
    <submittedName>
        <fullName evidence="4">Flagellar biosynthesis repressor FlbT</fullName>
    </submittedName>
</protein>
<keyword evidence="1" id="KW-0678">Repressor</keyword>
<keyword evidence="4" id="KW-0282">Flagellum</keyword>
<evidence type="ECO:0000313" key="5">
    <source>
        <dbReference type="Proteomes" id="UP000665026"/>
    </source>
</evidence>
<evidence type="ECO:0000256" key="2">
    <source>
        <dbReference type="ARBA" id="ARBA00022795"/>
    </source>
</evidence>
<dbReference type="KEGG" id="cact:HZ995_06780"/>
<dbReference type="InterPro" id="IPR009967">
    <property type="entry name" value="Flagellum_FlbT"/>
</dbReference>